<dbReference type="Pfam" id="PF10282">
    <property type="entry name" value="Lactonase"/>
    <property type="match status" value="1"/>
</dbReference>
<dbReference type="SUPFAM" id="SSF50974">
    <property type="entry name" value="Nitrous oxide reductase, N-terminal domain"/>
    <property type="match status" value="1"/>
</dbReference>
<dbReference type="EMBL" id="QTUA01000001">
    <property type="protein sequence ID" value="REF31211.1"/>
    <property type="molecule type" value="Genomic_DNA"/>
</dbReference>
<dbReference type="InterPro" id="IPR015943">
    <property type="entry name" value="WD40/YVTN_repeat-like_dom_sf"/>
</dbReference>
<protein>
    <submittedName>
        <fullName evidence="2">6-phosphogluconolactonase</fullName>
    </submittedName>
</protein>
<dbReference type="InterPro" id="IPR011045">
    <property type="entry name" value="N2O_reductase_N"/>
</dbReference>
<sequence>MAELVLIANAGDGTVSALTLHRDNPRLELLTTSSVGQGCSTFAVDTERDLVYAAFKGDPAGIATMRLDRATGALTEISRREVPASMTYLSLDASGTVLLGASYGGGWGATWPIGDDGRLGDPVSQIEYPNLHCVVARDGRAYFVSLGADLIAQFDLAGDGTLTPLEPATVAQTEGCGPRHLVFDGADGYLITEYSGEVIRHSVGADGTLTRAEVVNIVDPSAGLKHSRFGADPRAEHLIWGADVHPAGRWLLASERSASTLATVSRDGGRLGEVVAFASTREQPRGFAVTADGAYVIAVGERATDAELHEVGADGTLTSLGTTPIGQGANWVRIVR</sequence>
<proteinExistence type="inferred from homology"/>
<dbReference type="RefSeq" id="WP_115923087.1">
    <property type="nucleotide sequence ID" value="NZ_QTUA01000001.1"/>
</dbReference>
<evidence type="ECO:0000313" key="3">
    <source>
        <dbReference type="Proteomes" id="UP000256253"/>
    </source>
</evidence>
<dbReference type="InterPro" id="IPR019405">
    <property type="entry name" value="Lactonase_7-beta_prop"/>
</dbReference>
<dbReference type="GO" id="GO:0005829">
    <property type="term" value="C:cytosol"/>
    <property type="evidence" value="ECO:0007669"/>
    <property type="project" value="TreeGrafter"/>
</dbReference>
<accession>A0A3D9V292</accession>
<dbReference type="AlphaFoldDB" id="A0A3D9V292"/>
<name>A0A3D9V292_9MICO</name>
<keyword evidence="3" id="KW-1185">Reference proteome</keyword>
<dbReference type="OrthoDB" id="3725564at2"/>
<dbReference type="GO" id="GO:0017057">
    <property type="term" value="F:6-phosphogluconolactonase activity"/>
    <property type="evidence" value="ECO:0007669"/>
    <property type="project" value="TreeGrafter"/>
</dbReference>
<dbReference type="Proteomes" id="UP000256253">
    <property type="component" value="Unassembled WGS sequence"/>
</dbReference>
<evidence type="ECO:0000256" key="1">
    <source>
        <dbReference type="ARBA" id="ARBA00005564"/>
    </source>
</evidence>
<reference evidence="2 3" key="1">
    <citation type="submission" date="2018-08" db="EMBL/GenBank/DDBJ databases">
        <title>Sequencing the genomes of 1000 actinobacteria strains.</title>
        <authorList>
            <person name="Klenk H.-P."/>
        </authorList>
    </citation>
    <scope>NUCLEOTIDE SEQUENCE [LARGE SCALE GENOMIC DNA]</scope>
    <source>
        <strain evidence="2 3">DSM 22967</strain>
    </source>
</reference>
<dbReference type="InterPro" id="IPR050282">
    <property type="entry name" value="Cycloisomerase_2"/>
</dbReference>
<dbReference type="PANTHER" id="PTHR30344">
    <property type="entry name" value="6-PHOSPHOGLUCONOLACTONASE-RELATED"/>
    <property type="match status" value="1"/>
</dbReference>
<dbReference type="Gene3D" id="2.130.10.10">
    <property type="entry name" value="YVTN repeat-like/Quinoprotein amine dehydrogenase"/>
    <property type="match status" value="1"/>
</dbReference>
<gene>
    <name evidence="2" type="ORF">DFJ65_2259</name>
</gene>
<organism evidence="2 3">
    <name type="scientific">Calidifontibacter indicus</name>
    <dbReference type="NCBI Taxonomy" id="419650"/>
    <lineage>
        <taxon>Bacteria</taxon>
        <taxon>Bacillati</taxon>
        <taxon>Actinomycetota</taxon>
        <taxon>Actinomycetes</taxon>
        <taxon>Micrococcales</taxon>
        <taxon>Dermacoccaceae</taxon>
        <taxon>Calidifontibacter</taxon>
    </lineage>
</organism>
<comment type="caution">
    <text evidence="2">The sequence shown here is derived from an EMBL/GenBank/DDBJ whole genome shotgun (WGS) entry which is preliminary data.</text>
</comment>
<evidence type="ECO:0000313" key="2">
    <source>
        <dbReference type="EMBL" id="REF31211.1"/>
    </source>
</evidence>
<comment type="similarity">
    <text evidence="1">Belongs to the cycloisomerase 2 family.</text>
</comment>
<dbReference type="PANTHER" id="PTHR30344:SF1">
    <property type="entry name" value="6-PHOSPHOGLUCONOLACTONASE"/>
    <property type="match status" value="1"/>
</dbReference>